<dbReference type="Gene3D" id="2.115.10.20">
    <property type="entry name" value="Glycosyl hydrolase domain, family 43"/>
    <property type="match status" value="1"/>
</dbReference>
<keyword evidence="2" id="KW-0732">Signal</keyword>
<sequence>MPAFRRLASAPLARVVSTVATALTAGLVAGLVTATPAAADPCSVPTPSASARGLAPSMPDAISKLPIPHLPIGRKPAKTANTPEEAKDTAVAPNTAARAAAAPAASTATTVGWITGPNTDSYTRFGISGADLGIMWDNGQTGANRQVLIAFGDTFGNCNVADQEWRKNTLFRSADRNLADGMSIPGPVPGNVYAGSPVDAARPNFSRQVIKSLGLAGTEVTVIPTAGIAVGTTQYVNFMSVSRWGAPGQWSTNFSAVAVSGDNGETWTVPATSIRPSWFNTVPGVPFVWGDQNFQMAAYLRHNGYVYAYSTGAGRGGMPFLYRVVETAVANKSAYEYFTPFGWIKGFPFLALQVVWAPGSEMSVAWNDHLKKFVMLYTNTTSSVVMRTADKPEGPWSRAKTIVSSTAVPGGIYAPYIHPWSQGEDLYFTLSRWSDYSVMLMRTTLEAAG</sequence>
<evidence type="ECO:0000259" key="3">
    <source>
        <dbReference type="Pfam" id="PF13810"/>
    </source>
</evidence>
<protein>
    <submittedName>
        <fullName evidence="4">DUF4185 domain-containing protein</fullName>
    </submittedName>
</protein>
<accession>A0ABS6I0J8</accession>
<dbReference type="InterPro" id="IPR023296">
    <property type="entry name" value="Glyco_hydro_beta-prop_sf"/>
</dbReference>
<evidence type="ECO:0000313" key="4">
    <source>
        <dbReference type="EMBL" id="MBU8827302.1"/>
    </source>
</evidence>
<feature type="region of interest" description="Disordered" evidence="1">
    <location>
        <begin position="74"/>
        <end position="94"/>
    </location>
</feature>
<feature type="signal peptide" evidence="2">
    <location>
        <begin position="1"/>
        <end position="39"/>
    </location>
</feature>
<evidence type="ECO:0000256" key="2">
    <source>
        <dbReference type="SAM" id="SignalP"/>
    </source>
</evidence>
<name>A0ABS6I0J8_MYCGD</name>
<comment type="caution">
    <text evidence="4">The sequence shown here is derived from an EMBL/GenBank/DDBJ whole genome shotgun (WGS) entry which is preliminary data.</text>
</comment>
<evidence type="ECO:0000313" key="5">
    <source>
        <dbReference type="Proteomes" id="UP000696413"/>
    </source>
</evidence>
<proteinExistence type="predicted"/>
<reference evidence="4 5" key="1">
    <citation type="submission" date="2021-05" db="EMBL/GenBank/DDBJ databases">
        <title>Draft Genome Sequences of Clinical Respiratory Isolates of Mycobacterium goodii Recovered in Ireland.</title>
        <authorList>
            <person name="Flanagan P.R."/>
            <person name="Mok S."/>
            <person name="Roycroft E."/>
            <person name="Rogers T.R."/>
            <person name="Fitzgibbon M."/>
        </authorList>
    </citation>
    <scope>NUCLEOTIDE SEQUENCE [LARGE SCALE GENOMIC DNA]</scope>
    <source>
        <strain evidence="4 5">14IE55</strain>
    </source>
</reference>
<organism evidence="4 5">
    <name type="scientific">Mycolicibacterium goodii</name>
    <name type="common">Mycobacterium goodii</name>
    <dbReference type="NCBI Taxonomy" id="134601"/>
    <lineage>
        <taxon>Bacteria</taxon>
        <taxon>Bacillati</taxon>
        <taxon>Actinomycetota</taxon>
        <taxon>Actinomycetes</taxon>
        <taxon>Mycobacteriales</taxon>
        <taxon>Mycobacteriaceae</taxon>
        <taxon>Mycolicibacterium</taxon>
    </lineage>
</organism>
<dbReference type="Pfam" id="PF13810">
    <property type="entry name" value="DUF4185"/>
    <property type="match status" value="1"/>
</dbReference>
<dbReference type="RefSeq" id="WP_100519569.1">
    <property type="nucleotide sequence ID" value="NZ_JAHBOL010000048.1"/>
</dbReference>
<gene>
    <name evidence="4" type="ORF">KL859_31080</name>
</gene>
<keyword evidence="5" id="KW-1185">Reference proteome</keyword>
<feature type="domain" description="DUF4185" evidence="3">
    <location>
        <begin position="120"/>
        <end position="442"/>
    </location>
</feature>
<dbReference type="EMBL" id="JAHBOM010000040">
    <property type="protein sequence ID" value="MBU8827302.1"/>
    <property type="molecule type" value="Genomic_DNA"/>
</dbReference>
<feature type="chain" id="PRO_5047212755" evidence="2">
    <location>
        <begin position="40"/>
        <end position="449"/>
    </location>
</feature>
<evidence type="ECO:0000256" key="1">
    <source>
        <dbReference type="SAM" id="MobiDB-lite"/>
    </source>
</evidence>
<dbReference type="Proteomes" id="UP000696413">
    <property type="component" value="Unassembled WGS sequence"/>
</dbReference>
<dbReference type="InterPro" id="IPR025442">
    <property type="entry name" value="DUF4185"/>
</dbReference>